<feature type="domain" description="RNase H type-1" evidence="1">
    <location>
        <begin position="1"/>
        <end position="38"/>
    </location>
</feature>
<organism evidence="2 3">
    <name type="scientific">Trichonephila clavata</name>
    <name type="common">Joro spider</name>
    <name type="synonym">Nephila clavata</name>
    <dbReference type="NCBI Taxonomy" id="2740835"/>
    <lineage>
        <taxon>Eukaryota</taxon>
        <taxon>Metazoa</taxon>
        <taxon>Ecdysozoa</taxon>
        <taxon>Arthropoda</taxon>
        <taxon>Chelicerata</taxon>
        <taxon>Arachnida</taxon>
        <taxon>Araneae</taxon>
        <taxon>Araneomorphae</taxon>
        <taxon>Entelegynae</taxon>
        <taxon>Araneoidea</taxon>
        <taxon>Nephilidae</taxon>
        <taxon>Trichonephila</taxon>
    </lineage>
</organism>
<evidence type="ECO:0000259" key="1">
    <source>
        <dbReference type="PROSITE" id="PS50879"/>
    </source>
</evidence>
<comment type="caution">
    <text evidence="2">The sequence shown here is derived from an EMBL/GenBank/DDBJ whole genome shotgun (WGS) entry which is preliminary data.</text>
</comment>
<dbReference type="Gene3D" id="3.30.420.10">
    <property type="entry name" value="Ribonuclease H-like superfamily/Ribonuclease H"/>
    <property type="match status" value="1"/>
</dbReference>
<evidence type="ECO:0000313" key="3">
    <source>
        <dbReference type="Proteomes" id="UP000887116"/>
    </source>
</evidence>
<dbReference type="InterPro" id="IPR012337">
    <property type="entry name" value="RNaseH-like_sf"/>
</dbReference>
<dbReference type="AlphaFoldDB" id="A0A8X6K7Y8"/>
<protein>
    <recommendedName>
        <fullName evidence="1">RNase H type-1 domain-containing protein</fullName>
    </recommendedName>
</protein>
<proteinExistence type="predicted"/>
<name>A0A8X6K7Y8_TRICU</name>
<dbReference type="GO" id="GO:0004523">
    <property type="term" value="F:RNA-DNA hybrid ribonuclease activity"/>
    <property type="evidence" value="ECO:0007669"/>
    <property type="project" value="InterPro"/>
</dbReference>
<dbReference type="InterPro" id="IPR036397">
    <property type="entry name" value="RNaseH_sf"/>
</dbReference>
<keyword evidence="3" id="KW-1185">Reference proteome</keyword>
<sequence>MLKSLSEYSKQIVLQWISGDCGVTGNEFANHLAKKGASIQQTSRKAVSFTSAKCIVKKKMKNLTSIQFKE</sequence>
<dbReference type="Proteomes" id="UP000887116">
    <property type="component" value="Unassembled WGS sequence"/>
</dbReference>
<dbReference type="EMBL" id="BMAO01010100">
    <property type="protein sequence ID" value="GFQ64831.1"/>
    <property type="molecule type" value="Genomic_DNA"/>
</dbReference>
<reference evidence="2" key="1">
    <citation type="submission" date="2020-07" db="EMBL/GenBank/DDBJ databases">
        <title>Multicomponent nature underlies the extraordinary mechanical properties of spider dragline silk.</title>
        <authorList>
            <person name="Kono N."/>
            <person name="Nakamura H."/>
            <person name="Mori M."/>
            <person name="Yoshida Y."/>
            <person name="Ohtoshi R."/>
            <person name="Malay A.D."/>
            <person name="Moran D.A.P."/>
            <person name="Tomita M."/>
            <person name="Numata K."/>
            <person name="Arakawa K."/>
        </authorList>
    </citation>
    <scope>NUCLEOTIDE SEQUENCE</scope>
</reference>
<dbReference type="OrthoDB" id="6424749at2759"/>
<evidence type="ECO:0000313" key="2">
    <source>
        <dbReference type="EMBL" id="GFQ64831.1"/>
    </source>
</evidence>
<dbReference type="PROSITE" id="PS50879">
    <property type="entry name" value="RNASE_H_1"/>
    <property type="match status" value="1"/>
</dbReference>
<dbReference type="GO" id="GO:0003676">
    <property type="term" value="F:nucleic acid binding"/>
    <property type="evidence" value="ECO:0007669"/>
    <property type="project" value="InterPro"/>
</dbReference>
<dbReference type="InterPro" id="IPR002156">
    <property type="entry name" value="RNaseH_domain"/>
</dbReference>
<accession>A0A8X6K7Y8</accession>
<dbReference type="SUPFAM" id="SSF53098">
    <property type="entry name" value="Ribonuclease H-like"/>
    <property type="match status" value="1"/>
</dbReference>
<gene>
    <name evidence="2" type="ORF">TNCT_307601</name>
</gene>